<dbReference type="RefSeq" id="WP_063757426.1">
    <property type="nucleotide sequence ID" value="NZ_JBHEZZ010000006.1"/>
</dbReference>
<keyword evidence="6 7" id="KW-0067">ATP-binding</keyword>
<proteinExistence type="predicted"/>
<dbReference type="SMART" id="SM00220">
    <property type="entry name" value="S_TKc"/>
    <property type="match status" value="1"/>
</dbReference>
<reference evidence="10 11" key="1">
    <citation type="submission" date="2024-09" db="EMBL/GenBank/DDBJ databases">
        <authorList>
            <person name="Lee S.D."/>
        </authorList>
    </citation>
    <scope>NUCLEOTIDE SEQUENCE [LARGE SCALE GENOMIC DNA]</scope>
    <source>
        <strain evidence="10 11">N1-5</strain>
    </source>
</reference>
<dbReference type="PANTHER" id="PTHR43289:SF6">
    <property type="entry name" value="SERINE_THREONINE-PROTEIN KINASE NEKL-3"/>
    <property type="match status" value="1"/>
</dbReference>
<evidence type="ECO:0000313" key="10">
    <source>
        <dbReference type="EMBL" id="MFC1402494.1"/>
    </source>
</evidence>
<evidence type="ECO:0000259" key="9">
    <source>
        <dbReference type="PROSITE" id="PS50011"/>
    </source>
</evidence>
<dbReference type="SUPFAM" id="SSF56112">
    <property type="entry name" value="Protein kinase-like (PK-like)"/>
    <property type="match status" value="1"/>
</dbReference>
<dbReference type="PANTHER" id="PTHR43289">
    <property type="entry name" value="MITOGEN-ACTIVATED PROTEIN KINASE KINASE KINASE 20-RELATED"/>
    <property type="match status" value="1"/>
</dbReference>
<dbReference type="InterPro" id="IPR017441">
    <property type="entry name" value="Protein_kinase_ATP_BS"/>
</dbReference>
<dbReference type="InterPro" id="IPR011009">
    <property type="entry name" value="Kinase-like_dom_sf"/>
</dbReference>
<protein>
    <recommendedName>
        <fullName evidence="1">non-specific serine/threonine protein kinase</fullName>
        <ecNumber evidence="1">2.7.11.1</ecNumber>
    </recommendedName>
</protein>
<organism evidence="10 11">
    <name type="scientific">Streptacidiphilus cavernicola</name>
    <dbReference type="NCBI Taxonomy" id="3342716"/>
    <lineage>
        <taxon>Bacteria</taxon>
        <taxon>Bacillati</taxon>
        <taxon>Actinomycetota</taxon>
        <taxon>Actinomycetes</taxon>
        <taxon>Kitasatosporales</taxon>
        <taxon>Streptomycetaceae</taxon>
        <taxon>Streptacidiphilus</taxon>
    </lineage>
</organism>
<feature type="compositionally biased region" description="Low complexity" evidence="8">
    <location>
        <begin position="326"/>
        <end position="335"/>
    </location>
</feature>
<sequence>MTPAQRVVAERYRLDSLIGKGGMGQVWAGTDLRLGRRVAVKLLRDDLVSSTTGAAVTSSLDLADQQARFTRECRITARLDHPGLVTVFDAGSDGRHHFLVMQLLDGMTLADLIAENDDLPYSWAVSVAAQLCAALATVHAVPAVHRDLKPGNVMVRPDGRVVLLDLGIASAFEPELSTLTRTGHPVGTPSYMAPEQALSGRAEPRSDLYALGCTLYAMLTGDAPFQGRTPLAVMTQHVSQPPRPVRELRPDLPDALEQLVTRLLAKDPADRPASAQEVYRLLLPLLPRSSTDSAAALRAGVQPDPSRPFRHPAAPPPGPGAGPGAGSAPEGPAPAEAARLASGLYEARRYGEAAALLASAVPRAAAEHGSTAAPVRDLRRLHARVLMDDQQYRRAHEEYDLLARAYAAERGPDAVEALECAASAAECLAHSGNAVGALAECRAVLAGYERRRMQGLAVEPERVFRIRQRIGELLLAADDPEAAQAALLPLWHDLERCYGPHHARVAEVGGLLGAARSAAAGRAARMPTGFGPPPPAW</sequence>
<feature type="region of interest" description="Disordered" evidence="8">
    <location>
        <begin position="294"/>
        <end position="335"/>
    </location>
</feature>
<dbReference type="Pfam" id="PF00069">
    <property type="entry name" value="Pkinase"/>
    <property type="match status" value="1"/>
</dbReference>
<keyword evidence="2" id="KW-0723">Serine/threonine-protein kinase</keyword>
<feature type="binding site" evidence="7">
    <location>
        <position position="41"/>
    </location>
    <ligand>
        <name>ATP</name>
        <dbReference type="ChEBI" id="CHEBI:30616"/>
    </ligand>
</feature>
<evidence type="ECO:0000256" key="5">
    <source>
        <dbReference type="ARBA" id="ARBA00022777"/>
    </source>
</evidence>
<dbReference type="InterPro" id="IPR000719">
    <property type="entry name" value="Prot_kinase_dom"/>
</dbReference>
<accession>A0ABV6UM15</accession>
<dbReference type="PROSITE" id="PS00107">
    <property type="entry name" value="PROTEIN_KINASE_ATP"/>
    <property type="match status" value="1"/>
</dbReference>
<evidence type="ECO:0000313" key="11">
    <source>
        <dbReference type="Proteomes" id="UP001592528"/>
    </source>
</evidence>
<evidence type="ECO:0000256" key="3">
    <source>
        <dbReference type="ARBA" id="ARBA00022679"/>
    </source>
</evidence>
<evidence type="ECO:0000256" key="8">
    <source>
        <dbReference type="SAM" id="MobiDB-lite"/>
    </source>
</evidence>
<evidence type="ECO:0000256" key="4">
    <source>
        <dbReference type="ARBA" id="ARBA00022741"/>
    </source>
</evidence>
<comment type="caution">
    <text evidence="10">The sequence shown here is derived from an EMBL/GenBank/DDBJ whole genome shotgun (WGS) entry which is preliminary data.</text>
</comment>
<dbReference type="Proteomes" id="UP001592528">
    <property type="component" value="Unassembled WGS sequence"/>
</dbReference>
<dbReference type="GO" id="GO:0016301">
    <property type="term" value="F:kinase activity"/>
    <property type="evidence" value="ECO:0007669"/>
    <property type="project" value="UniProtKB-KW"/>
</dbReference>
<dbReference type="EMBL" id="JBHEZZ010000006">
    <property type="protein sequence ID" value="MFC1402494.1"/>
    <property type="molecule type" value="Genomic_DNA"/>
</dbReference>
<keyword evidence="5 10" id="KW-0418">Kinase</keyword>
<dbReference type="EC" id="2.7.11.1" evidence="1"/>
<evidence type="ECO:0000256" key="1">
    <source>
        <dbReference type="ARBA" id="ARBA00012513"/>
    </source>
</evidence>
<dbReference type="PROSITE" id="PS50011">
    <property type="entry name" value="PROTEIN_KINASE_DOM"/>
    <property type="match status" value="1"/>
</dbReference>
<name>A0ABV6UM15_9ACTN</name>
<dbReference type="Gene3D" id="3.30.200.20">
    <property type="entry name" value="Phosphorylase Kinase, domain 1"/>
    <property type="match status" value="1"/>
</dbReference>
<keyword evidence="11" id="KW-1185">Reference proteome</keyword>
<dbReference type="CDD" id="cd14014">
    <property type="entry name" value="STKc_PknB_like"/>
    <property type="match status" value="1"/>
</dbReference>
<evidence type="ECO:0000256" key="7">
    <source>
        <dbReference type="PROSITE-ProRule" id="PRU10141"/>
    </source>
</evidence>
<keyword evidence="4 7" id="KW-0547">Nucleotide-binding</keyword>
<gene>
    <name evidence="10" type="ORF">ACEZDJ_14495</name>
</gene>
<feature type="domain" description="Protein kinase" evidence="9">
    <location>
        <begin position="12"/>
        <end position="286"/>
    </location>
</feature>
<evidence type="ECO:0000256" key="2">
    <source>
        <dbReference type="ARBA" id="ARBA00022527"/>
    </source>
</evidence>
<evidence type="ECO:0000256" key="6">
    <source>
        <dbReference type="ARBA" id="ARBA00022840"/>
    </source>
</evidence>
<dbReference type="Gene3D" id="1.10.510.10">
    <property type="entry name" value="Transferase(Phosphotransferase) domain 1"/>
    <property type="match status" value="1"/>
</dbReference>
<keyword evidence="3" id="KW-0808">Transferase</keyword>